<dbReference type="InterPro" id="IPR047808">
    <property type="entry name" value="CueP-like"/>
</dbReference>
<feature type="signal peptide" evidence="1">
    <location>
        <begin position="1"/>
        <end position="22"/>
    </location>
</feature>
<feature type="chain" id="PRO_5045087543" description="Secreted protein" evidence="1">
    <location>
        <begin position="23"/>
        <end position="201"/>
    </location>
</feature>
<gene>
    <name evidence="2" type="ORF">D3230_15390</name>
</gene>
<organism evidence="2 3">
    <name type="scientific">Leucobacter chromiireducens subsp. solipictus</name>
    <dbReference type="NCBI Taxonomy" id="398235"/>
    <lineage>
        <taxon>Bacteria</taxon>
        <taxon>Bacillati</taxon>
        <taxon>Actinomycetota</taxon>
        <taxon>Actinomycetes</taxon>
        <taxon>Micrococcales</taxon>
        <taxon>Microbacteriaceae</taxon>
        <taxon>Leucobacter</taxon>
    </lineage>
</organism>
<keyword evidence="3" id="KW-1185">Reference proteome</keyword>
<evidence type="ECO:0000256" key="1">
    <source>
        <dbReference type="SAM" id="SignalP"/>
    </source>
</evidence>
<name>A0ABS1SJZ8_9MICO</name>
<evidence type="ECO:0008006" key="4">
    <source>
        <dbReference type="Google" id="ProtNLM"/>
    </source>
</evidence>
<dbReference type="RefSeq" id="WP_202345935.1">
    <property type="nucleotide sequence ID" value="NZ_BAAAPI010000010.1"/>
</dbReference>
<comment type="caution">
    <text evidence="2">The sequence shown here is derived from an EMBL/GenBank/DDBJ whole genome shotgun (WGS) entry which is preliminary data.</text>
</comment>
<dbReference type="Gene3D" id="2.60.40.3700">
    <property type="match status" value="1"/>
</dbReference>
<dbReference type="Pfam" id="PF21172">
    <property type="entry name" value="CueP"/>
    <property type="match status" value="1"/>
</dbReference>
<dbReference type="Proteomes" id="UP001645859">
    <property type="component" value="Unassembled WGS sequence"/>
</dbReference>
<evidence type="ECO:0000313" key="2">
    <source>
        <dbReference type="EMBL" id="MBL3680662.1"/>
    </source>
</evidence>
<sequence>MRPALASAAIAVMLFAAGCAPAATDAGGGAGSEATASAPDTRTALSELGLDASDPVTLAAGLDALPVDARTAEFSAAIMPGEIRVQPDQPGELVVPVPEGQFYLSVAPYRTQTHPCTFHVPTSCLGELRDVPVQLTVTDVATGDVVVDRAAQTEDNGFLGVWLPADGEFTVAITVDGESGVQTVRTGAEDPTCLTTLQLAA</sequence>
<dbReference type="EMBL" id="QYAC01000009">
    <property type="protein sequence ID" value="MBL3680662.1"/>
    <property type="molecule type" value="Genomic_DNA"/>
</dbReference>
<accession>A0ABS1SJZ8</accession>
<evidence type="ECO:0000313" key="3">
    <source>
        <dbReference type="Proteomes" id="UP001645859"/>
    </source>
</evidence>
<reference evidence="2 3" key="1">
    <citation type="submission" date="2018-09" db="EMBL/GenBank/DDBJ databases">
        <title>Comparative genomics of Leucobacter spp.</title>
        <authorList>
            <person name="Reis A.C."/>
            <person name="Kolvenbach B.A."/>
            <person name="Corvini P.F.X."/>
            <person name="Nunes O.C."/>
        </authorList>
    </citation>
    <scope>NUCLEOTIDE SEQUENCE [LARGE SCALE GENOMIC DNA]</scope>
    <source>
        <strain evidence="2 3">TAN 31504</strain>
    </source>
</reference>
<proteinExistence type="predicted"/>
<dbReference type="NCBIfam" id="NF038094">
    <property type="entry name" value="CueP_fam"/>
    <property type="match status" value="1"/>
</dbReference>
<keyword evidence="1" id="KW-0732">Signal</keyword>
<dbReference type="PROSITE" id="PS51257">
    <property type="entry name" value="PROKAR_LIPOPROTEIN"/>
    <property type="match status" value="1"/>
</dbReference>
<protein>
    <recommendedName>
        <fullName evidence="4">Secreted protein</fullName>
    </recommendedName>
</protein>